<dbReference type="OrthoDB" id="7872598at2"/>
<keyword evidence="3" id="KW-1185">Reference proteome</keyword>
<dbReference type="eggNOG" id="ENOG5030I55">
    <property type="taxonomic scope" value="Bacteria"/>
</dbReference>
<dbReference type="RefSeq" id="WP_009452835.1">
    <property type="nucleotide sequence ID" value="NZ_AMSI01000028.1"/>
</dbReference>
<evidence type="ECO:0000259" key="1">
    <source>
        <dbReference type="Pfam" id="PF12728"/>
    </source>
</evidence>
<name>K2MXQ0_9HYPH</name>
<dbReference type="NCBIfam" id="TIGR01764">
    <property type="entry name" value="excise"/>
    <property type="match status" value="1"/>
</dbReference>
<dbReference type="InterPro" id="IPR041657">
    <property type="entry name" value="HTH_17"/>
</dbReference>
<protein>
    <recommendedName>
        <fullName evidence="1">Helix-turn-helix domain-containing protein</fullName>
    </recommendedName>
</protein>
<organism evidence="2 3">
    <name type="scientific">Nitratireductor indicus C115</name>
    <dbReference type="NCBI Taxonomy" id="1231190"/>
    <lineage>
        <taxon>Bacteria</taxon>
        <taxon>Pseudomonadati</taxon>
        <taxon>Pseudomonadota</taxon>
        <taxon>Alphaproteobacteria</taxon>
        <taxon>Hyphomicrobiales</taxon>
        <taxon>Phyllobacteriaceae</taxon>
        <taxon>Nitratireductor</taxon>
    </lineage>
</organism>
<evidence type="ECO:0000313" key="2">
    <source>
        <dbReference type="EMBL" id="EKF40018.1"/>
    </source>
</evidence>
<feature type="domain" description="Helix-turn-helix" evidence="1">
    <location>
        <begin position="9"/>
        <end position="48"/>
    </location>
</feature>
<dbReference type="PATRIC" id="fig|1231190.3.peg.4741"/>
<dbReference type="AlphaFoldDB" id="K2MXQ0"/>
<accession>K2MXQ0</accession>
<sequence>MSDSSEPHVYTPRTLAEYWGCSERHVRNLTKSGELRSFRIGKLIRVRSDWALDFQKAQEIGLPNRNAPTTGASLNDFTIGTEFRTGVGCFRCTDIGTRCVIAIRIDQVEVVSANKTGTIAKKTIDGKSAEAQGWFNGPPYQVVEIVFDENDLEGCELIQS</sequence>
<dbReference type="InterPro" id="IPR010093">
    <property type="entry name" value="SinI_DNA-bd"/>
</dbReference>
<dbReference type="GO" id="GO:0003677">
    <property type="term" value="F:DNA binding"/>
    <property type="evidence" value="ECO:0007669"/>
    <property type="project" value="InterPro"/>
</dbReference>
<dbReference type="Pfam" id="PF12728">
    <property type="entry name" value="HTH_17"/>
    <property type="match status" value="1"/>
</dbReference>
<comment type="caution">
    <text evidence="2">The sequence shown here is derived from an EMBL/GenBank/DDBJ whole genome shotgun (WGS) entry which is preliminary data.</text>
</comment>
<dbReference type="STRING" id="721133.SAMN05216176_11747"/>
<gene>
    <name evidence="2" type="ORF">NA8A_23003</name>
</gene>
<proteinExistence type="predicted"/>
<dbReference type="EMBL" id="AMSI01000028">
    <property type="protein sequence ID" value="EKF40018.1"/>
    <property type="molecule type" value="Genomic_DNA"/>
</dbReference>
<reference evidence="2 3" key="1">
    <citation type="journal article" date="2012" name="J. Bacteriol.">
        <title>Genome Sequence of Nitratireductor indicus Type Strain C115.</title>
        <authorList>
            <person name="Lai Q."/>
            <person name="Li G."/>
            <person name="Yu Z."/>
            <person name="Shao Z."/>
        </authorList>
    </citation>
    <scope>NUCLEOTIDE SEQUENCE [LARGE SCALE GENOMIC DNA]</scope>
    <source>
        <strain evidence="2 3">C115</strain>
    </source>
</reference>
<evidence type="ECO:0000313" key="3">
    <source>
        <dbReference type="Proteomes" id="UP000007374"/>
    </source>
</evidence>
<dbReference type="Proteomes" id="UP000007374">
    <property type="component" value="Unassembled WGS sequence"/>
</dbReference>